<comment type="caution">
    <text evidence="1">The sequence shown here is derived from an EMBL/GenBank/DDBJ whole genome shotgun (WGS) entry which is preliminary data.</text>
</comment>
<organism evidence="1 2">
    <name type="scientific">Phlebia brevispora</name>
    <dbReference type="NCBI Taxonomy" id="194682"/>
    <lineage>
        <taxon>Eukaryota</taxon>
        <taxon>Fungi</taxon>
        <taxon>Dikarya</taxon>
        <taxon>Basidiomycota</taxon>
        <taxon>Agaricomycotina</taxon>
        <taxon>Agaricomycetes</taxon>
        <taxon>Polyporales</taxon>
        <taxon>Meruliaceae</taxon>
        <taxon>Phlebia</taxon>
    </lineage>
</organism>
<dbReference type="Proteomes" id="UP001148662">
    <property type="component" value="Unassembled WGS sequence"/>
</dbReference>
<dbReference type="EMBL" id="JANHOG010000884">
    <property type="protein sequence ID" value="KAJ3550775.1"/>
    <property type="molecule type" value="Genomic_DNA"/>
</dbReference>
<evidence type="ECO:0000313" key="1">
    <source>
        <dbReference type="EMBL" id="KAJ3550775.1"/>
    </source>
</evidence>
<gene>
    <name evidence="1" type="ORF">NM688_g5001</name>
</gene>
<keyword evidence="2" id="KW-1185">Reference proteome</keyword>
<sequence length="520" mass="56751">MDTQPLSKIVTLTASQRRLLQHGKYSVYSTAGRPTEPFLGQISTVKDLLVLSVQDLAKRCRITYPDAQNIVDTVCEDLASQLPLRTLDDPESCRDQTFTTGDRLLDEALGGGVRTGKLWEIVGQSAAGKSQLCMQMLLSVQLPSSLGGISGAACLLSTSWTLPTNRLLQIIDSHPNFSDSLCSLSDIHTVKTPTIPALLHVLTNEFPNLIGELEKQPFAKPVKLLIIDALTELFHSDIHVSTETLTERSRNLAEISSVLHRLAHTYNIAVIVVNEVVDVIDRGPPSGVLAHEVIYQDQARFFNRADSIPGENQREAALGLSWANQVNARIMLSRTNRRRYLEQEEVPPKRRRLNSGEPERTDADQPTLIRRLTVIFNSVAPPASLDYVVTQGGVTVLQPEALSRADAKVAESLIPSSTAAPRPSQPLQGPAGISPLDVPLARPSPEVLSDDEPQPLSSQHAVSQSSATLVTAEDGPQDEDEWDAYWRASEAEFGSDFLTELDSSDNLNNLSTDAATRNPG</sequence>
<evidence type="ECO:0000313" key="2">
    <source>
        <dbReference type="Proteomes" id="UP001148662"/>
    </source>
</evidence>
<name>A0ACC1T1G2_9APHY</name>
<reference evidence="1" key="1">
    <citation type="submission" date="2022-07" db="EMBL/GenBank/DDBJ databases">
        <title>Genome Sequence of Phlebia brevispora.</title>
        <authorList>
            <person name="Buettner E."/>
        </authorList>
    </citation>
    <scope>NUCLEOTIDE SEQUENCE</scope>
    <source>
        <strain evidence="1">MPL23</strain>
    </source>
</reference>
<accession>A0ACC1T1G2</accession>
<protein>
    <submittedName>
        <fullName evidence="1">Uncharacterized protein</fullName>
    </submittedName>
</protein>
<proteinExistence type="predicted"/>